<dbReference type="Gene3D" id="3.30.300.20">
    <property type="match status" value="1"/>
</dbReference>
<name>A0A0G0MN38_9BACT</name>
<dbReference type="PANTHER" id="PTHR35800:SF1">
    <property type="entry name" value="RNA-BINDING PROTEIN KHPB"/>
    <property type="match status" value="1"/>
</dbReference>
<comment type="caution">
    <text evidence="2">The sequence shown here is derived from an EMBL/GenBank/DDBJ whole genome shotgun (WGS) entry which is preliminary data.</text>
</comment>
<organism evidence="2 3">
    <name type="scientific">candidate division WS6 bacterium GW2011_GWF2_39_15</name>
    <dbReference type="NCBI Taxonomy" id="1619100"/>
    <lineage>
        <taxon>Bacteria</taxon>
        <taxon>Candidatus Dojkabacteria</taxon>
    </lineage>
</organism>
<dbReference type="InterPro" id="IPR001374">
    <property type="entry name" value="R3H_dom"/>
</dbReference>
<dbReference type="Proteomes" id="UP000034799">
    <property type="component" value="Unassembled WGS sequence"/>
</dbReference>
<dbReference type="Gene3D" id="3.30.1370.50">
    <property type="entry name" value="R3H-like domain"/>
    <property type="match status" value="1"/>
</dbReference>
<sequence>MSRDNILELVKKETAKLLDLIGIAPEVAYTFADNSTDEFVVVDVSIKGDDLGFMIGNQGRHLQAFQSLLCMIVRTQLWKEEDQTRFIVTVDAGDYRKQKVDRIERIAMQKADDARILGEPVDLMPMSPADRRVVHTVLGKFDDIKTESHGEGWDRYVRIVPVTEEELGIVPESGDNADDAHESEE</sequence>
<accession>A0A0G0MN38</accession>
<evidence type="ECO:0000313" key="2">
    <source>
        <dbReference type="EMBL" id="KKR05499.1"/>
    </source>
</evidence>
<dbReference type="SUPFAM" id="SSF82708">
    <property type="entry name" value="R3H domain"/>
    <property type="match status" value="1"/>
</dbReference>
<dbReference type="SMART" id="SM00393">
    <property type="entry name" value="R3H"/>
    <property type="match status" value="1"/>
</dbReference>
<dbReference type="GO" id="GO:0003723">
    <property type="term" value="F:RNA binding"/>
    <property type="evidence" value="ECO:0007669"/>
    <property type="project" value="InterPro"/>
</dbReference>
<evidence type="ECO:0000313" key="3">
    <source>
        <dbReference type="Proteomes" id="UP000034799"/>
    </source>
</evidence>
<dbReference type="CDD" id="cd02644">
    <property type="entry name" value="R3H_jag"/>
    <property type="match status" value="1"/>
</dbReference>
<feature type="domain" description="R3H" evidence="1">
    <location>
        <begin position="97"/>
        <end position="163"/>
    </location>
</feature>
<dbReference type="InterPro" id="IPR036867">
    <property type="entry name" value="R3H_dom_sf"/>
</dbReference>
<dbReference type="PANTHER" id="PTHR35800">
    <property type="entry name" value="PROTEIN JAG"/>
    <property type="match status" value="1"/>
</dbReference>
<dbReference type="PROSITE" id="PS51061">
    <property type="entry name" value="R3H"/>
    <property type="match status" value="1"/>
</dbReference>
<dbReference type="InterPro" id="IPR034079">
    <property type="entry name" value="R3H_KhpB"/>
</dbReference>
<dbReference type="STRING" id="1619100.UT34_C0002G0006"/>
<evidence type="ECO:0000259" key="1">
    <source>
        <dbReference type="PROSITE" id="PS51061"/>
    </source>
</evidence>
<gene>
    <name evidence="2" type="ORF">UT34_C0002G0006</name>
</gene>
<protein>
    <submittedName>
        <fullName evidence="2">Single-stranded nucleic acid binding R3H domain protein</fullName>
    </submittedName>
</protein>
<dbReference type="InterPro" id="IPR039247">
    <property type="entry name" value="KhpB"/>
</dbReference>
<dbReference type="Pfam" id="PF01424">
    <property type="entry name" value="R3H"/>
    <property type="match status" value="1"/>
</dbReference>
<proteinExistence type="predicted"/>
<dbReference type="AlphaFoldDB" id="A0A0G0MN38"/>
<dbReference type="EMBL" id="LBWK01000002">
    <property type="protein sequence ID" value="KKR05499.1"/>
    <property type="molecule type" value="Genomic_DNA"/>
</dbReference>
<reference evidence="2 3" key="1">
    <citation type="journal article" date="2015" name="Nature">
        <title>rRNA introns, odd ribosomes, and small enigmatic genomes across a large radiation of phyla.</title>
        <authorList>
            <person name="Brown C.T."/>
            <person name="Hug L.A."/>
            <person name="Thomas B.C."/>
            <person name="Sharon I."/>
            <person name="Castelle C.J."/>
            <person name="Singh A."/>
            <person name="Wilkins M.J."/>
            <person name="Williams K.H."/>
            <person name="Banfield J.F."/>
        </authorList>
    </citation>
    <scope>NUCLEOTIDE SEQUENCE [LARGE SCALE GENOMIC DNA]</scope>
</reference>
<dbReference type="InterPro" id="IPR015946">
    <property type="entry name" value="KH_dom-like_a/b"/>
</dbReference>